<name>A0AAP0S603_LIQFO</name>
<feature type="region of interest" description="Disordered" evidence="1">
    <location>
        <begin position="208"/>
        <end position="251"/>
    </location>
</feature>
<comment type="caution">
    <text evidence="5">The sequence shown here is derived from an EMBL/GenBank/DDBJ whole genome shotgun (WGS) entry which is preliminary data.</text>
</comment>
<dbReference type="Pfam" id="PF12552">
    <property type="entry name" value="DUF3741"/>
    <property type="match status" value="1"/>
</dbReference>
<feature type="region of interest" description="Disordered" evidence="1">
    <location>
        <begin position="504"/>
        <end position="616"/>
    </location>
</feature>
<evidence type="ECO:0000313" key="5">
    <source>
        <dbReference type="EMBL" id="KAK9289978.1"/>
    </source>
</evidence>
<reference evidence="5 6" key="1">
    <citation type="journal article" date="2024" name="Plant J.">
        <title>Genome sequences and population genomics reveal climatic adaptation and genomic divergence between two closely related sweetgum species.</title>
        <authorList>
            <person name="Xu W.Q."/>
            <person name="Ren C.Q."/>
            <person name="Zhang X.Y."/>
            <person name="Comes H.P."/>
            <person name="Liu X.H."/>
            <person name="Li Y.G."/>
            <person name="Kettle C.J."/>
            <person name="Jalonen R."/>
            <person name="Gaisberger H."/>
            <person name="Ma Y.Z."/>
            <person name="Qiu Y.X."/>
        </authorList>
    </citation>
    <scope>NUCLEOTIDE SEQUENCE [LARGE SCALE GENOMIC DNA]</scope>
    <source>
        <strain evidence="5">Hangzhou</strain>
    </source>
</reference>
<dbReference type="InterPro" id="IPR025486">
    <property type="entry name" value="DUF4378"/>
</dbReference>
<dbReference type="InterPro" id="IPR022212">
    <property type="entry name" value="DUF3741"/>
</dbReference>
<protein>
    <recommendedName>
        <fullName evidence="7">DUF4378 domain-containing protein</fullName>
    </recommendedName>
</protein>
<feature type="compositionally biased region" description="Polar residues" evidence="1">
    <location>
        <begin position="666"/>
        <end position="676"/>
    </location>
</feature>
<feature type="domain" description="DUF4378" evidence="3">
    <location>
        <begin position="783"/>
        <end position="933"/>
    </location>
</feature>
<feature type="compositionally biased region" description="Polar residues" evidence="1">
    <location>
        <begin position="63"/>
        <end position="74"/>
    </location>
</feature>
<dbReference type="Proteomes" id="UP001415857">
    <property type="component" value="Unassembled WGS sequence"/>
</dbReference>
<feature type="domain" description="DUF3741" evidence="2">
    <location>
        <begin position="132"/>
        <end position="176"/>
    </location>
</feature>
<feature type="compositionally biased region" description="Basic and acidic residues" evidence="1">
    <location>
        <begin position="575"/>
        <end position="587"/>
    </location>
</feature>
<feature type="region of interest" description="Disordered" evidence="1">
    <location>
        <begin position="1"/>
        <end position="89"/>
    </location>
</feature>
<dbReference type="AlphaFoldDB" id="A0AAP0S603"/>
<dbReference type="Pfam" id="PF14309">
    <property type="entry name" value="DUF4378"/>
    <property type="match status" value="1"/>
</dbReference>
<feature type="compositionally biased region" description="Basic and acidic residues" evidence="1">
    <location>
        <begin position="20"/>
        <end position="33"/>
    </location>
</feature>
<evidence type="ECO:0000259" key="2">
    <source>
        <dbReference type="Pfam" id="PF12552"/>
    </source>
</evidence>
<gene>
    <name evidence="5" type="ORF">L1049_008140</name>
</gene>
<dbReference type="Pfam" id="PF14383">
    <property type="entry name" value="VARLMGL"/>
    <property type="match status" value="1"/>
</dbReference>
<feature type="domain" description="DUF3741" evidence="4">
    <location>
        <begin position="28"/>
        <end position="52"/>
    </location>
</feature>
<sequence length="937" mass="104589">MFELRRRPSGKVSGTPMKKLLADEMSKESESKRRSPSVIARLMGLDGLPSQQPAHKQQKRLSENCQQRTASVGFQRSDAPYEGRSFRKSSKEQQEFKDVFEVLETPKVESGSYTLQRTVNSKLTEAEMAFIRQKFMDVKRLSTDEKLQDSKEFHDALEVLDSNKDLLLKFLQEPDSMFTKHLHDLQGTSPQFHCGRVTIRKSADAPKYENNATGLKSDRETPCKNYISSPQRRRDGFLSHSNNRGTHNALKSSKLRIEAKDETSALPTRIVVLKPNLGKAQNVTKSVPSPHSSHAFLSDCRMHTEFPGVKSREPELWGKNNNVADDVGFSRHKSRESREIAKEITRKMRNSFTTGSMNFSSSGFRGYAGDESSCYSSGNDSANESEASTLTSRNTFDWNNRHRPSLSHSSDSSVTREARKRLSERWKMTHEFQEVGVAGRGSTLGEMLAIPDRGMRPEELNTMIGQDDSGERSSSIDVTAGWVDPLGISSRDGWKDDCVRNLSRSKSLPSSSAALGSPKISMRRETFGDDRFLVPKEAMNRGRNKAVNRTLNRKDGSFSRNLRSSSKKSQSSHHSGKEGNEKSEGDHLCQNQVKNKPEEEDPSEQKPMVSETSVSNVRDTRLVLDAVLDVEHENNAISPISPEELIPEPSACTLVKDDSSTHDVDNSISQETSNGPSEEGSVPLNHPILEPESPASSKEADQPSPVSILEAPFTDDLSSGSECFGSLSADLQGLRMQLQLLKLESEAYEEGPMVISSDEDVGEGSVGVSEARGMFRAEESWESSYVVDVLIYSGFSDADPDMFLETWQSPECPVGPLVFEKLEKKYCDQTTSLKSERKLLFDRINSGLREIFQQFMDPHPWVKPLAIMVGPKMSKDGLEDDLCKLLSSEEKKGSKTTEEKVLGKESEWLDLGEDIDVIGRELERLLIDELVAEAVNM</sequence>
<feature type="compositionally biased region" description="Low complexity" evidence="1">
    <location>
        <begin position="558"/>
        <end position="573"/>
    </location>
</feature>
<keyword evidence="6" id="KW-1185">Reference proteome</keyword>
<evidence type="ECO:0008006" key="7">
    <source>
        <dbReference type="Google" id="ProtNLM"/>
    </source>
</evidence>
<evidence type="ECO:0000313" key="6">
    <source>
        <dbReference type="Proteomes" id="UP001415857"/>
    </source>
</evidence>
<organism evidence="5 6">
    <name type="scientific">Liquidambar formosana</name>
    <name type="common">Formosan gum</name>
    <dbReference type="NCBI Taxonomy" id="63359"/>
    <lineage>
        <taxon>Eukaryota</taxon>
        <taxon>Viridiplantae</taxon>
        <taxon>Streptophyta</taxon>
        <taxon>Embryophyta</taxon>
        <taxon>Tracheophyta</taxon>
        <taxon>Spermatophyta</taxon>
        <taxon>Magnoliopsida</taxon>
        <taxon>eudicotyledons</taxon>
        <taxon>Gunneridae</taxon>
        <taxon>Pentapetalae</taxon>
        <taxon>Saxifragales</taxon>
        <taxon>Altingiaceae</taxon>
        <taxon>Liquidambar</taxon>
    </lineage>
</organism>
<feature type="compositionally biased region" description="Basic and acidic residues" evidence="1">
    <location>
        <begin position="522"/>
        <end position="540"/>
    </location>
</feature>
<feature type="compositionally biased region" description="Low complexity" evidence="1">
    <location>
        <begin position="504"/>
        <end position="519"/>
    </location>
</feature>
<accession>A0AAP0S603</accession>
<dbReference type="PANTHER" id="PTHR46836:SF8">
    <property type="entry name" value="AFADIN"/>
    <property type="match status" value="1"/>
</dbReference>
<feature type="compositionally biased region" description="Basic and acidic residues" evidence="1">
    <location>
        <begin position="79"/>
        <end position="89"/>
    </location>
</feature>
<evidence type="ECO:0000259" key="3">
    <source>
        <dbReference type="Pfam" id="PF14309"/>
    </source>
</evidence>
<feature type="region of interest" description="Disordered" evidence="1">
    <location>
        <begin position="654"/>
        <end position="704"/>
    </location>
</feature>
<feature type="compositionally biased region" description="Basic and acidic residues" evidence="1">
    <location>
        <begin position="655"/>
        <end position="665"/>
    </location>
</feature>
<dbReference type="PANTHER" id="PTHR46836">
    <property type="entry name" value="AFADIN"/>
    <property type="match status" value="1"/>
</dbReference>
<feature type="compositionally biased region" description="Polar residues" evidence="1">
    <location>
        <begin position="239"/>
        <end position="251"/>
    </location>
</feature>
<dbReference type="InterPro" id="IPR032795">
    <property type="entry name" value="DUF3741-assoc"/>
</dbReference>
<feature type="region of interest" description="Disordered" evidence="1">
    <location>
        <begin position="395"/>
        <end position="416"/>
    </location>
</feature>
<evidence type="ECO:0000256" key="1">
    <source>
        <dbReference type="SAM" id="MobiDB-lite"/>
    </source>
</evidence>
<proteinExistence type="predicted"/>
<evidence type="ECO:0000259" key="4">
    <source>
        <dbReference type="Pfam" id="PF14383"/>
    </source>
</evidence>
<dbReference type="EMBL" id="JBBPBK010000002">
    <property type="protein sequence ID" value="KAK9289978.1"/>
    <property type="molecule type" value="Genomic_DNA"/>
</dbReference>